<feature type="region of interest" description="Disordered" evidence="5">
    <location>
        <begin position="401"/>
        <end position="461"/>
    </location>
</feature>
<dbReference type="VEuPathDB" id="PiroplasmaDB:TpMuguga_01g00536"/>
<evidence type="ECO:0000259" key="6">
    <source>
        <dbReference type="Pfam" id="PF21238"/>
    </source>
</evidence>
<dbReference type="GeneID" id="3502584"/>
<dbReference type="GO" id="GO:0160148">
    <property type="term" value="F:tRNA pseudouridine(55) synthase activity"/>
    <property type="evidence" value="ECO:0007669"/>
    <property type="project" value="UniProtKB-EC"/>
</dbReference>
<comment type="caution">
    <text evidence="7">The sequence shown here is derived from an EMBL/GenBank/DDBJ whole genome shotgun (WGS) entry which is preliminary data.</text>
</comment>
<evidence type="ECO:0000313" key="7">
    <source>
        <dbReference type="EMBL" id="EAN33773.1"/>
    </source>
</evidence>
<comment type="similarity">
    <text evidence="1">Belongs to the pseudouridine synthase Pus10 family.</text>
</comment>
<dbReference type="GO" id="GO:0003723">
    <property type="term" value="F:RNA binding"/>
    <property type="evidence" value="ECO:0007669"/>
    <property type="project" value="InterPro"/>
</dbReference>
<dbReference type="GO" id="GO:0031119">
    <property type="term" value="P:tRNA pseudouridine synthesis"/>
    <property type="evidence" value="ECO:0007669"/>
    <property type="project" value="TreeGrafter"/>
</dbReference>
<dbReference type="OMA" id="INCRIER"/>
<dbReference type="eggNOG" id="KOG2364">
    <property type="taxonomic scope" value="Eukaryota"/>
</dbReference>
<evidence type="ECO:0000313" key="8">
    <source>
        <dbReference type="Proteomes" id="UP000001949"/>
    </source>
</evidence>
<dbReference type="Proteomes" id="UP000001949">
    <property type="component" value="Unassembled WGS sequence"/>
</dbReference>
<sequence>MSNVKIEDVCNICTDLLIEKVTNLKSIKIKRKLPVRSKKSDNTELDSDKNNVNPDPNSEIIKILSEHRSAEKISSKCKLCEICDLSGQILIFKDLEFIDFLDSNDLFDGDLTDFNIHYFFKHFKVVETSPSVSPFLNKYNVLNGLNPLDFRNKILKGLNYYVICLYLLSDKNHTKFQNEIVLKAGGDLHLDFPDYFLHFNRLSLVETRLKRLVLDIFLRELSTVDQSSVLFRNFKKLQENHLLFAQLIQIKPYVRLTNGEYYLTISRNKISFIGYYNKFQRNISQTDWYLDRSDIMSVEKCIGLPLKKILNAQEYKLIGAGREDVNVRNLGNGRKAALELKNLTLDPFLLLYAIDFSEADFPNRKDSNPTDPVTLYHHNMEIDKDKITLADKKLIKDYFTRSHKGNPDTAKDNSDTLEDNVEDNSDTVEDNSDTVEDNSDTVEDNSDTVEDNSDTVEDNVEDNVEEDVKKVVKKVKDNAVVTFKNVRMSINCRIERRLLHSEIETHCKSYSCLIFSEGSLTFDMVKTLITGLQFPLLIKQKNPLRISHRRSQDTRERLVLDLKLNLIHPKLLLMYIKTTAGLYIKEFVNGDLGRTLPNLSKMLNTKLYPVSLDVLDIT</sequence>
<dbReference type="PANTHER" id="PTHR21568">
    <property type="entry name" value="TRNA PSEUDOURIDINE SYNTHASE PUS10"/>
    <property type="match status" value="1"/>
</dbReference>
<accession>Q4N8D5</accession>
<feature type="domain" description="Pus10-like C-terminal" evidence="6">
    <location>
        <begin position="274"/>
        <end position="343"/>
    </location>
</feature>
<evidence type="ECO:0000256" key="3">
    <source>
        <dbReference type="ARBA" id="ARBA00022694"/>
    </source>
</evidence>
<gene>
    <name evidence="7" type="ordered locus">TP01_0536</name>
</gene>
<keyword evidence="3" id="KW-0819">tRNA processing</keyword>
<dbReference type="EC" id="5.4.99.25" evidence="2"/>
<dbReference type="InterPro" id="IPR020103">
    <property type="entry name" value="PsdUridine_synth_cat_dom_sf"/>
</dbReference>
<evidence type="ECO:0000256" key="2">
    <source>
        <dbReference type="ARBA" id="ARBA00012787"/>
    </source>
</evidence>
<dbReference type="Gene3D" id="3.30.70.2510">
    <property type="match status" value="1"/>
</dbReference>
<dbReference type="PANTHER" id="PTHR21568:SF0">
    <property type="entry name" value="TRNA PSEUDOURIDINE SYNTHASE PUS10"/>
    <property type="match status" value="1"/>
</dbReference>
<dbReference type="InterPro" id="IPR039894">
    <property type="entry name" value="Pus10-like"/>
</dbReference>
<feature type="compositionally biased region" description="Acidic residues" evidence="5">
    <location>
        <begin position="415"/>
        <end position="461"/>
    </location>
</feature>
<dbReference type="InParanoid" id="Q4N8D5"/>
<dbReference type="KEGG" id="tpv:TP01_0536"/>
<dbReference type="Gene3D" id="3.30.70.3190">
    <property type="match status" value="1"/>
</dbReference>
<dbReference type="STRING" id="5875.Q4N8D5"/>
<dbReference type="SUPFAM" id="SSF55120">
    <property type="entry name" value="Pseudouridine synthase"/>
    <property type="match status" value="1"/>
</dbReference>
<dbReference type="InterPro" id="IPR048741">
    <property type="entry name" value="Pus10-like_C"/>
</dbReference>
<dbReference type="Pfam" id="PF21238">
    <property type="entry name" value="Pus10_C"/>
    <property type="match status" value="2"/>
</dbReference>
<reference evidence="7 8" key="1">
    <citation type="journal article" date="2005" name="Science">
        <title>Genome sequence of Theileria parva, a bovine pathogen that transforms lymphocytes.</title>
        <authorList>
            <person name="Gardner M.J."/>
            <person name="Bishop R."/>
            <person name="Shah T."/>
            <person name="de Villiers E.P."/>
            <person name="Carlton J.M."/>
            <person name="Hall N."/>
            <person name="Ren Q."/>
            <person name="Paulsen I.T."/>
            <person name="Pain A."/>
            <person name="Berriman M."/>
            <person name="Wilson R.J.M."/>
            <person name="Sato S."/>
            <person name="Ralph S.A."/>
            <person name="Mann D.J."/>
            <person name="Xiong Z."/>
            <person name="Shallom S.J."/>
            <person name="Weidman J."/>
            <person name="Jiang L."/>
            <person name="Lynn J."/>
            <person name="Weaver B."/>
            <person name="Shoaibi A."/>
            <person name="Domingo A.R."/>
            <person name="Wasawo D."/>
            <person name="Crabtree J."/>
            <person name="Wortman J.R."/>
            <person name="Haas B."/>
            <person name="Angiuoli S.V."/>
            <person name="Creasy T.H."/>
            <person name="Lu C."/>
            <person name="Suh B."/>
            <person name="Silva J.C."/>
            <person name="Utterback T.R."/>
            <person name="Feldblyum T.V."/>
            <person name="Pertea M."/>
            <person name="Allen J."/>
            <person name="Nierman W.C."/>
            <person name="Taracha E.L.N."/>
            <person name="Salzberg S.L."/>
            <person name="White O.R."/>
            <person name="Fitzhugh H.A."/>
            <person name="Morzaria S."/>
            <person name="Venter J.C."/>
            <person name="Fraser C.M."/>
            <person name="Nene V."/>
        </authorList>
    </citation>
    <scope>NUCLEOTIDE SEQUENCE [LARGE SCALE GENOMIC DNA]</scope>
    <source>
        <strain evidence="7 8">Muguga</strain>
    </source>
</reference>
<dbReference type="EMBL" id="AAGK01000001">
    <property type="protein sequence ID" value="EAN33773.1"/>
    <property type="molecule type" value="Genomic_DNA"/>
</dbReference>
<keyword evidence="8" id="KW-1185">Reference proteome</keyword>
<evidence type="ECO:0000256" key="5">
    <source>
        <dbReference type="SAM" id="MobiDB-lite"/>
    </source>
</evidence>
<feature type="compositionally biased region" description="Basic and acidic residues" evidence="5">
    <location>
        <begin position="401"/>
        <end position="414"/>
    </location>
</feature>
<name>Q4N8D5_THEPA</name>
<proteinExistence type="inferred from homology"/>
<organism evidence="7 8">
    <name type="scientific">Theileria parva</name>
    <name type="common">East coast fever infection agent</name>
    <dbReference type="NCBI Taxonomy" id="5875"/>
    <lineage>
        <taxon>Eukaryota</taxon>
        <taxon>Sar</taxon>
        <taxon>Alveolata</taxon>
        <taxon>Apicomplexa</taxon>
        <taxon>Aconoidasida</taxon>
        <taxon>Piroplasmida</taxon>
        <taxon>Theileriidae</taxon>
        <taxon>Theileria</taxon>
    </lineage>
</organism>
<protein>
    <recommendedName>
        <fullName evidence="2">tRNA pseudouridine(55) synthase</fullName>
        <ecNumber evidence="2">5.4.99.25</ecNumber>
    </recommendedName>
</protein>
<evidence type="ECO:0000256" key="4">
    <source>
        <dbReference type="ARBA" id="ARBA00023235"/>
    </source>
</evidence>
<dbReference type="AlphaFoldDB" id="Q4N8D5"/>
<feature type="domain" description="Pus10-like C-terminal" evidence="6">
    <location>
        <begin position="465"/>
        <end position="617"/>
    </location>
</feature>
<keyword evidence="4" id="KW-0413">Isomerase</keyword>
<evidence type="ECO:0000256" key="1">
    <source>
        <dbReference type="ARBA" id="ARBA00009652"/>
    </source>
</evidence>